<gene>
    <name evidence="33" type="ORF">HHUSO_G25035</name>
</gene>
<feature type="transmembrane region" description="Helical" evidence="31">
    <location>
        <begin position="453"/>
        <end position="483"/>
    </location>
</feature>
<dbReference type="InterPro" id="IPR016161">
    <property type="entry name" value="Ald_DH/histidinol_DH"/>
</dbReference>
<keyword evidence="5" id="KW-0597">Phosphoprotein</keyword>
<dbReference type="InterPro" id="IPR016163">
    <property type="entry name" value="Ald_DH_C"/>
</dbReference>
<dbReference type="Pfam" id="PF00171">
    <property type="entry name" value="Aldedh"/>
    <property type="match status" value="1"/>
</dbReference>
<evidence type="ECO:0000256" key="5">
    <source>
        <dbReference type="ARBA" id="ARBA00022553"/>
    </source>
</evidence>
<feature type="coiled-coil region" evidence="30">
    <location>
        <begin position="21"/>
        <end position="48"/>
    </location>
</feature>
<comment type="catalytic activity">
    <reaction evidence="18">
        <text>dodecanoate + NADH + 2 H(+) = dodecanal + NAD(+) + H2O</text>
        <dbReference type="Rhea" id="RHEA:44168"/>
        <dbReference type="ChEBI" id="CHEBI:15377"/>
        <dbReference type="ChEBI" id="CHEBI:15378"/>
        <dbReference type="ChEBI" id="CHEBI:18262"/>
        <dbReference type="ChEBI" id="CHEBI:27836"/>
        <dbReference type="ChEBI" id="CHEBI:57540"/>
        <dbReference type="ChEBI" id="CHEBI:57945"/>
    </reaction>
</comment>
<keyword evidence="11 27" id="KW-0560">Oxidoreductase</keyword>
<comment type="catalytic activity">
    <reaction evidence="20">
        <text>octadecanal + NAD(+) + H2O = octadecanoate + NADH + 2 H(+)</text>
        <dbReference type="Rhea" id="RHEA:44020"/>
        <dbReference type="ChEBI" id="CHEBI:15377"/>
        <dbReference type="ChEBI" id="CHEBI:15378"/>
        <dbReference type="ChEBI" id="CHEBI:17034"/>
        <dbReference type="ChEBI" id="CHEBI:25629"/>
        <dbReference type="ChEBI" id="CHEBI:57540"/>
        <dbReference type="ChEBI" id="CHEBI:57945"/>
    </reaction>
</comment>
<evidence type="ECO:0000256" key="12">
    <source>
        <dbReference type="ARBA" id="ARBA00023098"/>
    </source>
</evidence>
<comment type="catalytic activity">
    <reaction evidence="22">
        <text>(2E)-hexadecenal + NAD(+) + H2O = (E)-hexadec-2-enoate + NADH + 2 H(+)</text>
        <dbReference type="Rhea" id="RHEA:36135"/>
        <dbReference type="ChEBI" id="CHEBI:15377"/>
        <dbReference type="ChEBI" id="CHEBI:15378"/>
        <dbReference type="ChEBI" id="CHEBI:17585"/>
        <dbReference type="ChEBI" id="CHEBI:57540"/>
        <dbReference type="ChEBI" id="CHEBI:57945"/>
        <dbReference type="ChEBI" id="CHEBI:72745"/>
    </reaction>
</comment>
<evidence type="ECO:0000256" key="23">
    <source>
        <dbReference type="ARBA" id="ARBA00048895"/>
    </source>
</evidence>
<organism evidence="33 34">
    <name type="scientific">Huso huso</name>
    <name type="common">Beluga</name>
    <name type="synonym">Acipenser huso</name>
    <dbReference type="NCBI Taxonomy" id="61971"/>
    <lineage>
        <taxon>Eukaryota</taxon>
        <taxon>Metazoa</taxon>
        <taxon>Chordata</taxon>
        <taxon>Craniata</taxon>
        <taxon>Vertebrata</taxon>
        <taxon>Euteleostomi</taxon>
        <taxon>Actinopterygii</taxon>
        <taxon>Chondrostei</taxon>
        <taxon>Acipenseriformes</taxon>
        <taxon>Acipenseridae</taxon>
        <taxon>Huso</taxon>
    </lineage>
</organism>
<comment type="catalytic activity">
    <reaction evidence="21">
        <text>octanal + NAD(+) + H2O = octanoate + NADH + 2 H(+)</text>
        <dbReference type="Rhea" id="RHEA:44100"/>
        <dbReference type="ChEBI" id="CHEBI:15377"/>
        <dbReference type="ChEBI" id="CHEBI:15378"/>
        <dbReference type="ChEBI" id="CHEBI:17935"/>
        <dbReference type="ChEBI" id="CHEBI:25646"/>
        <dbReference type="ChEBI" id="CHEBI:57540"/>
        <dbReference type="ChEBI" id="CHEBI:57945"/>
    </reaction>
</comment>
<comment type="catalytic activity">
    <reaction evidence="25">
        <text>hexadecanoate + NADH + 2 H(+) = hexadecanal + NAD(+) + H2O</text>
        <dbReference type="Rhea" id="RHEA:33739"/>
        <dbReference type="ChEBI" id="CHEBI:7896"/>
        <dbReference type="ChEBI" id="CHEBI:15377"/>
        <dbReference type="ChEBI" id="CHEBI:15378"/>
        <dbReference type="ChEBI" id="CHEBI:17600"/>
        <dbReference type="ChEBI" id="CHEBI:57540"/>
        <dbReference type="ChEBI" id="CHEBI:57945"/>
    </reaction>
</comment>
<evidence type="ECO:0000256" key="21">
    <source>
        <dbReference type="ARBA" id="ARBA00048806"/>
    </source>
</evidence>
<evidence type="ECO:0000256" key="7">
    <source>
        <dbReference type="ARBA" id="ARBA00022824"/>
    </source>
</evidence>
<evidence type="ECO:0000256" key="3">
    <source>
        <dbReference type="ARBA" id="ARBA00009986"/>
    </source>
</evidence>
<evidence type="ECO:0000256" key="9">
    <source>
        <dbReference type="ARBA" id="ARBA00022848"/>
    </source>
</evidence>
<reference evidence="33 34" key="1">
    <citation type="submission" date="2021-05" db="EMBL/GenBank/DDBJ databases">
        <authorList>
            <person name="Zahm M."/>
            <person name="Klopp C."/>
            <person name="Cabau C."/>
            <person name="Kuhl H."/>
            <person name="Suciu R."/>
            <person name="Ciorpac M."/>
            <person name="Holostenco D."/>
            <person name="Gessner J."/>
            <person name="Wuertz S."/>
            <person name="Hohne C."/>
            <person name="Stock M."/>
            <person name="Gislard M."/>
            <person name="Lluch J."/>
            <person name="Milhes M."/>
            <person name="Lampietro C."/>
            <person name="Lopez Roques C."/>
            <person name="Donnadieu C."/>
            <person name="Du K."/>
            <person name="Schartl M."/>
            <person name="Guiguen Y."/>
        </authorList>
    </citation>
    <scope>NUCLEOTIDE SEQUENCE [LARGE SCALE GENOMIC DNA]</scope>
    <source>
        <strain evidence="33">Hh-F2</strain>
        <tissue evidence="33">Blood</tissue>
    </source>
</reference>
<comment type="catalytic activity">
    <reaction evidence="26">
        <text>an aldehyde + NAD(+) + H2O = a carboxylate + NADH + 2 H(+)</text>
        <dbReference type="Rhea" id="RHEA:16185"/>
        <dbReference type="ChEBI" id="CHEBI:15377"/>
        <dbReference type="ChEBI" id="CHEBI:15378"/>
        <dbReference type="ChEBI" id="CHEBI:17478"/>
        <dbReference type="ChEBI" id="CHEBI:29067"/>
        <dbReference type="ChEBI" id="CHEBI:57540"/>
        <dbReference type="ChEBI" id="CHEBI:57945"/>
        <dbReference type="EC" id="1.2.1.3"/>
    </reaction>
</comment>
<keyword evidence="34" id="KW-1185">Reference proteome</keyword>
<evidence type="ECO:0000256" key="10">
    <source>
        <dbReference type="ARBA" id="ARBA00022989"/>
    </source>
</evidence>
<evidence type="ECO:0000256" key="17">
    <source>
        <dbReference type="ARBA" id="ARBA00047959"/>
    </source>
</evidence>
<comment type="catalytic activity">
    <reaction evidence="23">
        <text>a fatty aldehyde + NAD(+) + H2O = a fatty acid + NADH + 2 H(+)</text>
        <dbReference type="Rhea" id="RHEA:49832"/>
        <dbReference type="ChEBI" id="CHEBI:15377"/>
        <dbReference type="ChEBI" id="CHEBI:15378"/>
        <dbReference type="ChEBI" id="CHEBI:28868"/>
        <dbReference type="ChEBI" id="CHEBI:35746"/>
        <dbReference type="ChEBI" id="CHEBI:57540"/>
        <dbReference type="ChEBI" id="CHEBI:57945"/>
    </reaction>
</comment>
<protein>
    <recommendedName>
        <fullName evidence="27">Aldehyde dehydrogenase</fullName>
    </recommendedName>
</protein>
<sequence length="488" mass="54143">MEKQAVERARTAFLTRRSRPLEFRAQQLKALQRMITEKERDIAAALKLDLNKSQFDSALFELVGLESEIQLALEKLLEWAAPRPAEKTLLTLLDEVYVQPEPLGVVLIIGAWNYPFALVIQPLIGAIAAGNAAVIKPSEVSEHTARLLEELLPQYIDRDLYPVVNGGVPETHELLMQRFDHVFYTGNCAVGKLVMEAAARHLTPVTLELGGKSPCYIDKDCDLSIVCRRITWGKFVNCGQTCIAPDYVLCDQSIQGRVVEGIRRTLLEFYGDDPKTSPDYGRMINQRHFKRVTALLEGETVALGGESDEADLFIAPTVLTDVPPHSRLMQEEIFGPVLPLVSVGSVDEAIRFINLREKPLALYLIKRMIAETSSGGVIANDMLLHYSISSLPFGGVGKSGIGSYHGKHSFERLSHQRACLIRSLTLEGMNKARYPPQEASKLRVAKYFMQKRLWTGGLCWVTLAVLAALLALALLIALLALILKGSEQ</sequence>
<comment type="catalytic activity">
    <reaction evidence="14">
        <text>2,6,10,14-tetramethylpentadecanal + NAD(+) + H2O = 2,6,10,14-tetramethylpentadecanoate + NADH + 2 H(+)</text>
        <dbReference type="Rhea" id="RHEA:44016"/>
        <dbReference type="ChEBI" id="CHEBI:15377"/>
        <dbReference type="ChEBI" id="CHEBI:15378"/>
        <dbReference type="ChEBI" id="CHEBI:49189"/>
        <dbReference type="ChEBI" id="CHEBI:57540"/>
        <dbReference type="ChEBI" id="CHEBI:57945"/>
        <dbReference type="ChEBI" id="CHEBI:77268"/>
    </reaction>
</comment>
<evidence type="ECO:0000256" key="4">
    <source>
        <dbReference type="ARBA" id="ARBA00011738"/>
    </source>
</evidence>
<accession>A0ABR0YSD4</accession>
<comment type="subunit">
    <text evidence="4">Homodimer.</text>
</comment>
<evidence type="ECO:0000256" key="16">
    <source>
        <dbReference type="ARBA" id="ARBA00047920"/>
    </source>
</evidence>
<dbReference type="InterPro" id="IPR029510">
    <property type="entry name" value="Ald_DH_CS_GLU"/>
</dbReference>
<evidence type="ECO:0000256" key="18">
    <source>
        <dbReference type="ARBA" id="ARBA00048322"/>
    </source>
</evidence>
<name>A0ABR0YSD4_HUSHU</name>
<dbReference type="PANTHER" id="PTHR43570">
    <property type="entry name" value="ALDEHYDE DEHYDROGENASE"/>
    <property type="match status" value="1"/>
</dbReference>
<keyword evidence="6 31" id="KW-0812">Transmembrane</keyword>
<comment type="catalytic activity">
    <reaction evidence="15">
        <text>heptanal + NAD(+) + H2O = heptanoate + NADH + 2 H(+)</text>
        <dbReference type="Rhea" id="RHEA:44108"/>
        <dbReference type="ChEBI" id="CHEBI:15377"/>
        <dbReference type="ChEBI" id="CHEBI:15378"/>
        <dbReference type="ChEBI" id="CHEBI:32362"/>
        <dbReference type="ChEBI" id="CHEBI:34787"/>
        <dbReference type="ChEBI" id="CHEBI:57540"/>
        <dbReference type="ChEBI" id="CHEBI:57945"/>
    </reaction>
</comment>
<dbReference type="PIRSF" id="PIRSF036492">
    <property type="entry name" value="ALDH"/>
    <property type="match status" value="1"/>
</dbReference>
<dbReference type="Proteomes" id="UP001369086">
    <property type="component" value="Unassembled WGS sequence"/>
</dbReference>
<evidence type="ECO:0000256" key="22">
    <source>
        <dbReference type="ARBA" id="ARBA00048826"/>
    </source>
</evidence>
<dbReference type="EMBL" id="JAHFZB010000024">
    <property type="protein sequence ID" value="KAK6475502.1"/>
    <property type="molecule type" value="Genomic_DNA"/>
</dbReference>
<dbReference type="PROSITE" id="PS00070">
    <property type="entry name" value="ALDEHYDE_DEHYDR_CYS"/>
    <property type="match status" value="1"/>
</dbReference>
<evidence type="ECO:0000256" key="13">
    <source>
        <dbReference type="ARBA" id="ARBA00023136"/>
    </source>
</evidence>
<evidence type="ECO:0000256" key="19">
    <source>
        <dbReference type="ARBA" id="ARBA00048607"/>
    </source>
</evidence>
<evidence type="ECO:0000256" key="24">
    <source>
        <dbReference type="ARBA" id="ARBA00048972"/>
    </source>
</evidence>
<evidence type="ECO:0000313" key="34">
    <source>
        <dbReference type="Proteomes" id="UP001369086"/>
    </source>
</evidence>
<evidence type="ECO:0000256" key="31">
    <source>
        <dbReference type="SAM" id="Phobius"/>
    </source>
</evidence>
<evidence type="ECO:0000256" key="14">
    <source>
        <dbReference type="ARBA" id="ARBA00047498"/>
    </source>
</evidence>
<comment type="caution">
    <text evidence="33">The sequence shown here is derived from an EMBL/GenBank/DDBJ whole genome shotgun (WGS) entry which is preliminary data.</text>
</comment>
<evidence type="ECO:0000256" key="1">
    <source>
        <dbReference type="ARBA" id="ARBA00004131"/>
    </source>
</evidence>
<keyword evidence="7" id="KW-0256">Endoplasmic reticulum</keyword>
<evidence type="ECO:0000256" key="28">
    <source>
        <dbReference type="PROSITE-ProRule" id="PRU10007"/>
    </source>
</evidence>
<evidence type="ECO:0000256" key="6">
    <source>
        <dbReference type="ARBA" id="ARBA00022692"/>
    </source>
</evidence>
<dbReference type="InterPro" id="IPR016162">
    <property type="entry name" value="Ald_DH_N"/>
</dbReference>
<dbReference type="PROSITE" id="PS00687">
    <property type="entry name" value="ALDEHYDE_DEHYDR_GLU"/>
    <property type="match status" value="1"/>
</dbReference>
<dbReference type="Gene3D" id="3.40.605.10">
    <property type="entry name" value="Aldehyde Dehydrogenase, Chain A, domain 1"/>
    <property type="match status" value="1"/>
</dbReference>
<evidence type="ECO:0000256" key="30">
    <source>
        <dbReference type="SAM" id="Coils"/>
    </source>
</evidence>
<dbReference type="InterPro" id="IPR015590">
    <property type="entry name" value="Aldehyde_DH_dom"/>
</dbReference>
<comment type="subcellular location">
    <subcellularLocation>
        <location evidence="1">Endoplasmic reticulum membrane</location>
        <topology evidence="1">Single-pass membrane protein</topology>
        <orientation evidence="1">Cytoplasmic side</orientation>
    </subcellularLocation>
    <subcellularLocation>
        <location evidence="2">Microsome membrane</location>
    </subcellularLocation>
</comment>
<comment type="catalytic activity">
    <reaction evidence="17">
        <text>tetradecanal + NAD(+) + H2O = tetradecanoate + NADH + 2 H(+)</text>
        <dbReference type="Rhea" id="RHEA:44172"/>
        <dbReference type="ChEBI" id="CHEBI:15377"/>
        <dbReference type="ChEBI" id="CHEBI:15378"/>
        <dbReference type="ChEBI" id="CHEBI:30807"/>
        <dbReference type="ChEBI" id="CHEBI:57540"/>
        <dbReference type="ChEBI" id="CHEBI:57945"/>
        <dbReference type="ChEBI" id="CHEBI:84067"/>
    </reaction>
</comment>
<keyword evidence="9" id="KW-0492">Microsome</keyword>
<feature type="active site" evidence="28">
    <location>
        <position position="208"/>
    </location>
</feature>
<evidence type="ECO:0000256" key="25">
    <source>
        <dbReference type="ARBA" id="ARBA00049148"/>
    </source>
</evidence>
<evidence type="ECO:0000256" key="26">
    <source>
        <dbReference type="ARBA" id="ARBA00049194"/>
    </source>
</evidence>
<dbReference type="SUPFAM" id="SSF53720">
    <property type="entry name" value="ALDH-like"/>
    <property type="match status" value="1"/>
</dbReference>
<keyword evidence="8" id="KW-0276">Fatty acid metabolism</keyword>
<evidence type="ECO:0000256" key="15">
    <source>
        <dbReference type="ARBA" id="ARBA00047531"/>
    </source>
</evidence>
<evidence type="ECO:0000313" key="33">
    <source>
        <dbReference type="EMBL" id="KAK6475502.1"/>
    </source>
</evidence>
<dbReference type="InterPro" id="IPR016160">
    <property type="entry name" value="Ald_DH_CS_CYS"/>
</dbReference>
<comment type="catalytic activity">
    <reaction evidence="16">
        <text>(2E,6E)-farnesal + NAD(+) + H2O = (2E,6E)-farnesoate + NADH + 2 H(+)</text>
        <dbReference type="Rhea" id="RHEA:24216"/>
        <dbReference type="ChEBI" id="CHEBI:15377"/>
        <dbReference type="ChEBI" id="CHEBI:15378"/>
        <dbReference type="ChEBI" id="CHEBI:15894"/>
        <dbReference type="ChEBI" id="CHEBI:57540"/>
        <dbReference type="ChEBI" id="CHEBI:57945"/>
        <dbReference type="ChEBI" id="CHEBI:83276"/>
        <dbReference type="EC" id="1.2.1.94"/>
    </reaction>
</comment>
<evidence type="ECO:0000256" key="8">
    <source>
        <dbReference type="ARBA" id="ARBA00022832"/>
    </source>
</evidence>
<comment type="catalytic activity">
    <reaction evidence="19">
        <text>22-oxodocosanoate + NAD(+) + H2O = docosanedioate + NADH + 2 H(+)</text>
        <dbReference type="Rhea" id="RHEA:39015"/>
        <dbReference type="ChEBI" id="CHEBI:15377"/>
        <dbReference type="ChEBI" id="CHEBI:15378"/>
        <dbReference type="ChEBI" id="CHEBI:57540"/>
        <dbReference type="ChEBI" id="CHEBI:57945"/>
        <dbReference type="ChEBI" id="CHEBI:76298"/>
        <dbReference type="ChEBI" id="CHEBI:76299"/>
    </reaction>
</comment>
<evidence type="ECO:0000256" key="29">
    <source>
        <dbReference type="RuleBase" id="RU003345"/>
    </source>
</evidence>
<feature type="domain" description="Aldehyde dehydrogenase" evidence="32">
    <location>
        <begin position="3"/>
        <end position="416"/>
    </location>
</feature>
<dbReference type="InterPro" id="IPR012394">
    <property type="entry name" value="Aldehyde_DH_NAD(P)"/>
</dbReference>
<dbReference type="Gene3D" id="3.40.309.10">
    <property type="entry name" value="Aldehyde Dehydrogenase, Chain A, domain 2"/>
    <property type="match status" value="1"/>
</dbReference>
<evidence type="ECO:0000256" key="27">
    <source>
        <dbReference type="PIRNR" id="PIRNR036492"/>
    </source>
</evidence>
<dbReference type="PANTHER" id="PTHR43570:SF9">
    <property type="entry name" value="ALDEHYDE DEHYDROGENASE FAMILY 3 MEMBER A2"/>
    <property type="match status" value="1"/>
</dbReference>
<keyword evidence="12" id="KW-0443">Lipid metabolism</keyword>
<evidence type="ECO:0000256" key="20">
    <source>
        <dbReference type="ARBA" id="ARBA00048648"/>
    </source>
</evidence>
<keyword evidence="13 31" id="KW-0472">Membrane</keyword>
<evidence type="ECO:0000256" key="2">
    <source>
        <dbReference type="ARBA" id="ARBA00004524"/>
    </source>
</evidence>
<keyword evidence="10 31" id="KW-1133">Transmembrane helix</keyword>
<evidence type="ECO:0000259" key="32">
    <source>
        <dbReference type="Pfam" id="PF00171"/>
    </source>
</evidence>
<comment type="similarity">
    <text evidence="3 27 29">Belongs to the aldehyde dehydrogenase family.</text>
</comment>
<keyword evidence="30" id="KW-0175">Coiled coil</keyword>
<evidence type="ECO:0000256" key="11">
    <source>
        <dbReference type="ARBA" id="ARBA00023002"/>
    </source>
</evidence>
<proteinExistence type="inferred from homology"/>
<comment type="catalytic activity">
    <reaction evidence="24">
        <text>decanal + NAD(+) + H2O = decanoate + NADH + 2 H(+)</text>
        <dbReference type="Rhea" id="RHEA:44104"/>
        <dbReference type="ChEBI" id="CHEBI:15377"/>
        <dbReference type="ChEBI" id="CHEBI:15378"/>
        <dbReference type="ChEBI" id="CHEBI:27689"/>
        <dbReference type="ChEBI" id="CHEBI:31457"/>
        <dbReference type="ChEBI" id="CHEBI:57540"/>
        <dbReference type="ChEBI" id="CHEBI:57945"/>
    </reaction>
</comment>